<dbReference type="SUPFAM" id="SSF81524">
    <property type="entry name" value="14 kDa protein of cytochrome bc1 complex (Ubiquinol-cytochrome c reductase)"/>
    <property type="match status" value="1"/>
</dbReference>
<dbReference type="PANTHER" id="PTHR12022:SF0">
    <property type="entry name" value="CYTOCHROME B-C1 COMPLEX SUBUNIT 7"/>
    <property type="match status" value="1"/>
</dbReference>
<name>A0AAD5UBW7_9FUNG</name>
<evidence type="ECO:0000313" key="10">
    <source>
        <dbReference type="EMBL" id="KAJ3253608.1"/>
    </source>
</evidence>
<evidence type="ECO:0000256" key="5">
    <source>
        <dbReference type="ARBA" id="ARBA00022792"/>
    </source>
</evidence>
<dbReference type="Proteomes" id="UP001210925">
    <property type="component" value="Unassembled WGS sequence"/>
</dbReference>
<evidence type="ECO:0000256" key="8">
    <source>
        <dbReference type="ARBA" id="ARBA00023136"/>
    </source>
</evidence>
<keyword evidence="3" id="KW-0813">Transport</keyword>
<keyword evidence="11" id="KW-1185">Reference proteome</keyword>
<protein>
    <recommendedName>
        <fullName evidence="9">Complex III subunit 7</fullName>
    </recommendedName>
</protein>
<dbReference type="EMBL" id="JADGKB010000105">
    <property type="protein sequence ID" value="KAJ3253608.1"/>
    <property type="molecule type" value="Genomic_DNA"/>
</dbReference>
<comment type="subcellular location">
    <subcellularLocation>
        <location evidence="1">Mitochondrion inner membrane</location>
        <topology evidence="1">Peripheral membrane protein</topology>
        <orientation evidence="1">Matrix side</orientation>
    </subcellularLocation>
</comment>
<evidence type="ECO:0000256" key="9">
    <source>
        <dbReference type="ARBA" id="ARBA00031684"/>
    </source>
</evidence>
<keyword evidence="4" id="KW-0679">Respiratory chain</keyword>
<comment type="similarity">
    <text evidence="2">Belongs to the UQCRB/QCR7 family.</text>
</comment>
<evidence type="ECO:0000256" key="4">
    <source>
        <dbReference type="ARBA" id="ARBA00022660"/>
    </source>
</evidence>
<dbReference type="Gene3D" id="1.10.1090.10">
    <property type="entry name" value="Cytochrome b-c1 complex subunit 7"/>
    <property type="match status" value="1"/>
</dbReference>
<dbReference type="GO" id="GO:0045275">
    <property type="term" value="C:respiratory chain complex III"/>
    <property type="evidence" value="ECO:0007669"/>
    <property type="project" value="InterPro"/>
</dbReference>
<keyword evidence="6" id="KW-0249">Electron transport</keyword>
<dbReference type="GO" id="GO:0005743">
    <property type="term" value="C:mitochondrial inner membrane"/>
    <property type="evidence" value="ECO:0007669"/>
    <property type="project" value="UniProtKB-SubCell"/>
</dbReference>
<accession>A0AAD5UBW7</accession>
<dbReference type="FunFam" id="1.10.1090.10:FF:000001">
    <property type="entry name" value="Cytochrome b-c1 complex subunit 7"/>
    <property type="match status" value="1"/>
</dbReference>
<sequence>MGIVNALKSIRALKKSSAFTSLDKLQATFAVYRTEGLFYDDLIPEENEIVQEALRRLTPQQQADRLFRIRRALSLSLKKTSLPSNEWTTAEQDVPYLQPVLAKVESEIETKFNFENLTSIPPALLARNKSS</sequence>
<dbReference type="AlphaFoldDB" id="A0AAD5UBW7"/>
<gene>
    <name evidence="10" type="primary">QCR7</name>
    <name evidence="10" type="ORF">HK103_000450</name>
</gene>
<evidence type="ECO:0000256" key="2">
    <source>
        <dbReference type="ARBA" id="ARBA00008554"/>
    </source>
</evidence>
<evidence type="ECO:0000256" key="1">
    <source>
        <dbReference type="ARBA" id="ARBA00004443"/>
    </source>
</evidence>
<evidence type="ECO:0000256" key="6">
    <source>
        <dbReference type="ARBA" id="ARBA00022982"/>
    </source>
</evidence>
<evidence type="ECO:0000256" key="7">
    <source>
        <dbReference type="ARBA" id="ARBA00023128"/>
    </source>
</evidence>
<organism evidence="10 11">
    <name type="scientific">Boothiomyces macroporosus</name>
    <dbReference type="NCBI Taxonomy" id="261099"/>
    <lineage>
        <taxon>Eukaryota</taxon>
        <taxon>Fungi</taxon>
        <taxon>Fungi incertae sedis</taxon>
        <taxon>Chytridiomycota</taxon>
        <taxon>Chytridiomycota incertae sedis</taxon>
        <taxon>Chytridiomycetes</taxon>
        <taxon>Rhizophydiales</taxon>
        <taxon>Terramycetaceae</taxon>
        <taxon>Boothiomyces</taxon>
    </lineage>
</organism>
<dbReference type="PANTHER" id="PTHR12022">
    <property type="entry name" value="UBIQUINOL-CYTOCHROME C REDUCTASE COMPLEX 14 KD PROTEIN"/>
    <property type="match status" value="1"/>
</dbReference>
<keyword evidence="8" id="KW-0472">Membrane</keyword>
<reference evidence="10" key="1">
    <citation type="submission" date="2020-05" db="EMBL/GenBank/DDBJ databases">
        <title>Phylogenomic resolution of chytrid fungi.</title>
        <authorList>
            <person name="Stajich J.E."/>
            <person name="Amses K."/>
            <person name="Simmons R."/>
            <person name="Seto K."/>
            <person name="Myers J."/>
            <person name="Bonds A."/>
            <person name="Quandt C.A."/>
            <person name="Barry K."/>
            <person name="Liu P."/>
            <person name="Grigoriev I."/>
            <person name="Longcore J.E."/>
            <person name="James T.Y."/>
        </authorList>
    </citation>
    <scope>NUCLEOTIDE SEQUENCE</scope>
    <source>
        <strain evidence="10">PLAUS21</strain>
    </source>
</reference>
<dbReference type="InterPro" id="IPR003197">
    <property type="entry name" value="QCR7"/>
</dbReference>
<dbReference type="InterPro" id="IPR036544">
    <property type="entry name" value="QCR7_sf"/>
</dbReference>
<dbReference type="Pfam" id="PF02271">
    <property type="entry name" value="UCR_14kD"/>
    <property type="match status" value="1"/>
</dbReference>
<evidence type="ECO:0000256" key="3">
    <source>
        <dbReference type="ARBA" id="ARBA00022448"/>
    </source>
</evidence>
<keyword evidence="7" id="KW-0496">Mitochondrion</keyword>
<keyword evidence="5" id="KW-0999">Mitochondrion inner membrane</keyword>
<proteinExistence type="inferred from homology"/>
<dbReference type="GO" id="GO:0006122">
    <property type="term" value="P:mitochondrial electron transport, ubiquinol to cytochrome c"/>
    <property type="evidence" value="ECO:0007669"/>
    <property type="project" value="InterPro"/>
</dbReference>
<comment type="caution">
    <text evidence="10">The sequence shown here is derived from an EMBL/GenBank/DDBJ whole genome shotgun (WGS) entry which is preliminary data.</text>
</comment>
<evidence type="ECO:0000313" key="11">
    <source>
        <dbReference type="Proteomes" id="UP001210925"/>
    </source>
</evidence>